<dbReference type="InterPro" id="IPR019821">
    <property type="entry name" value="Kinesin_motor_CS"/>
</dbReference>
<keyword evidence="10" id="KW-1185">Reference proteome</keyword>
<dbReference type="GO" id="GO:0003777">
    <property type="term" value="F:microtubule motor activity"/>
    <property type="evidence" value="ECO:0000318"/>
    <property type="project" value="GO_Central"/>
</dbReference>
<organism evidence="9 10">
    <name type="scientific">Thalassiosira pseudonana</name>
    <name type="common">Marine diatom</name>
    <name type="synonym">Cyclotella nana</name>
    <dbReference type="NCBI Taxonomy" id="35128"/>
    <lineage>
        <taxon>Eukaryota</taxon>
        <taxon>Sar</taxon>
        <taxon>Stramenopiles</taxon>
        <taxon>Ochrophyta</taxon>
        <taxon>Bacillariophyta</taxon>
        <taxon>Coscinodiscophyceae</taxon>
        <taxon>Thalassiosirophycidae</taxon>
        <taxon>Thalassiosirales</taxon>
        <taxon>Thalassiosiraceae</taxon>
        <taxon>Thalassiosira</taxon>
    </lineage>
</organism>
<dbReference type="PaxDb" id="35128-Thaps14616"/>
<keyword evidence="4 6" id="KW-0067">ATP-binding</keyword>
<evidence type="ECO:0000259" key="8">
    <source>
        <dbReference type="PROSITE" id="PS50067"/>
    </source>
</evidence>
<dbReference type="PRINTS" id="PR00380">
    <property type="entry name" value="KINESINHEAVY"/>
</dbReference>
<dbReference type="Gene3D" id="3.40.850.10">
    <property type="entry name" value="Kinesin motor domain"/>
    <property type="match status" value="1"/>
</dbReference>
<dbReference type="InterPro" id="IPR036961">
    <property type="entry name" value="Kinesin_motor_dom_sf"/>
</dbReference>
<sequence>SQVRVGVRIRPLTSKESSEGGRSVVDANAFDRTIEISKRKFTYDMVFHSTVSNADLYNNVAPNILRAFLNGYNATVLAYGMTGSGKTYTMGSEANVEDLQSGSLSERDGLIPRFVADIFTMLGERNSSLVDYKVSASFLEVYGEAIHDLLDEDRQSLKLREDSKGEVFVVGLSTVPVINDAEAMGILNTGTMNRTTAATLMNCTSSRSHAVFTINLQQTTRGSEGVDITTTSRLTFVDLAGSERMKKTGAEGERMREGIKINEGLLALGNVINALGDEERLAKGEKVHVPYRQSKLTRLLQDALGGNSQTLFLACVSPSDTNASETISTLQYANRARNIRNAP</sequence>
<evidence type="ECO:0000256" key="2">
    <source>
        <dbReference type="ARBA" id="ARBA00022490"/>
    </source>
</evidence>
<dbReference type="SUPFAM" id="SSF52540">
    <property type="entry name" value="P-loop containing nucleoside triphosphate hydrolases"/>
    <property type="match status" value="1"/>
</dbReference>
<feature type="non-terminal residue" evidence="9">
    <location>
        <position position="343"/>
    </location>
</feature>
<comment type="similarity">
    <text evidence="6 7">Belongs to the TRAFAC class myosin-kinesin ATPase superfamily. Kinesin family.</text>
</comment>
<keyword evidence="2" id="KW-0963">Cytoplasm</keyword>
<dbReference type="PANTHER" id="PTHR47969:SF15">
    <property type="entry name" value="CHROMOSOME-ASSOCIATED KINESIN KIF4A-RELATED"/>
    <property type="match status" value="1"/>
</dbReference>
<dbReference type="FunFam" id="3.40.850.10:FF:000254">
    <property type="entry name" value="Kinesin-like protein"/>
    <property type="match status" value="1"/>
</dbReference>
<dbReference type="PROSITE" id="PS00411">
    <property type="entry name" value="KINESIN_MOTOR_1"/>
    <property type="match status" value="1"/>
</dbReference>
<feature type="binding site" evidence="6">
    <location>
        <begin position="80"/>
        <end position="87"/>
    </location>
    <ligand>
        <name>ATP</name>
        <dbReference type="ChEBI" id="CHEBI:30616"/>
    </ligand>
</feature>
<evidence type="ECO:0000313" key="10">
    <source>
        <dbReference type="Proteomes" id="UP000001449"/>
    </source>
</evidence>
<feature type="domain" description="Kinesin motor" evidence="8">
    <location>
        <begin position="2"/>
        <end position="339"/>
    </location>
</feature>
<reference evidence="9 10" key="1">
    <citation type="journal article" date="2004" name="Science">
        <title>The genome of the diatom Thalassiosira pseudonana: ecology, evolution, and metabolism.</title>
        <authorList>
            <person name="Armbrust E.V."/>
            <person name="Berges J.A."/>
            <person name="Bowler C."/>
            <person name="Green B.R."/>
            <person name="Martinez D."/>
            <person name="Putnam N.H."/>
            <person name="Zhou S."/>
            <person name="Allen A.E."/>
            <person name="Apt K.E."/>
            <person name="Bechner M."/>
            <person name="Brzezinski M.A."/>
            <person name="Chaal B.K."/>
            <person name="Chiovitti A."/>
            <person name="Davis A.K."/>
            <person name="Demarest M.S."/>
            <person name="Detter J.C."/>
            <person name="Glavina T."/>
            <person name="Goodstein D."/>
            <person name="Hadi M.Z."/>
            <person name="Hellsten U."/>
            <person name="Hildebrand M."/>
            <person name="Jenkins B.D."/>
            <person name="Jurka J."/>
            <person name="Kapitonov V.V."/>
            <person name="Kroger N."/>
            <person name="Lau W.W."/>
            <person name="Lane T.W."/>
            <person name="Larimer F.W."/>
            <person name="Lippmeier J.C."/>
            <person name="Lucas S."/>
            <person name="Medina M."/>
            <person name="Montsant A."/>
            <person name="Obornik M."/>
            <person name="Parker M.S."/>
            <person name="Palenik B."/>
            <person name="Pazour G.J."/>
            <person name="Richardson P.M."/>
            <person name="Rynearson T.A."/>
            <person name="Saito M.A."/>
            <person name="Schwartz D.C."/>
            <person name="Thamatrakoln K."/>
            <person name="Valentin K."/>
            <person name="Vardi A."/>
            <person name="Wilkerson F.P."/>
            <person name="Rokhsar D.S."/>
        </authorList>
    </citation>
    <scope>NUCLEOTIDE SEQUENCE [LARGE SCALE GENOMIC DNA]</scope>
    <source>
        <strain evidence="9 10">CCMP1335</strain>
    </source>
</reference>
<evidence type="ECO:0000256" key="7">
    <source>
        <dbReference type="RuleBase" id="RU000394"/>
    </source>
</evidence>
<dbReference type="GeneID" id="7453462"/>
<dbReference type="InterPro" id="IPR027640">
    <property type="entry name" value="Kinesin-like_fam"/>
</dbReference>
<evidence type="ECO:0000256" key="4">
    <source>
        <dbReference type="ARBA" id="ARBA00022840"/>
    </source>
</evidence>
<gene>
    <name evidence="9" type="ORF">THAPSDRAFT_14616</name>
</gene>
<dbReference type="GO" id="GO:0005524">
    <property type="term" value="F:ATP binding"/>
    <property type="evidence" value="ECO:0007669"/>
    <property type="project" value="UniProtKB-UniRule"/>
</dbReference>
<dbReference type="GO" id="GO:0016887">
    <property type="term" value="F:ATP hydrolysis activity"/>
    <property type="evidence" value="ECO:0000318"/>
    <property type="project" value="GO_Central"/>
</dbReference>
<dbReference type="GO" id="GO:0007018">
    <property type="term" value="P:microtubule-based movement"/>
    <property type="evidence" value="ECO:0000318"/>
    <property type="project" value="GO_Central"/>
</dbReference>
<evidence type="ECO:0000313" key="9">
    <source>
        <dbReference type="EMBL" id="EED95723.1"/>
    </source>
</evidence>
<dbReference type="KEGG" id="tps:THAPSDRAFT_14616"/>
<dbReference type="eggNOG" id="KOG0244">
    <property type="taxonomic scope" value="Eukaryota"/>
</dbReference>
<dbReference type="EMBL" id="CM000638">
    <property type="protein sequence ID" value="EED95723.1"/>
    <property type="molecule type" value="Genomic_DNA"/>
</dbReference>
<dbReference type="SMART" id="SM00129">
    <property type="entry name" value="KISc"/>
    <property type="match status" value="1"/>
</dbReference>
<evidence type="ECO:0000256" key="5">
    <source>
        <dbReference type="ARBA" id="ARBA00023054"/>
    </source>
</evidence>
<dbReference type="AlphaFoldDB" id="B8BQ46"/>
<accession>B8BQ46</accession>
<dbReference type="InterPro" id="IPR027417">
    <property type="entry name" value="P-loop_NTPase"/>
</dbReference>
<keyword evidence="5" id="KW-0175">Coiled coil</keyword>
<dbReference type="InParanoid" id="B8BQ46"/>
<comment type="subcellular location">
    <subcellularLocation>
        <location evidence="1">Cytoplasm</location>
    </subcellularLocation>
</comment>
<dbReference type="HOGENOM" id="CLU_001485_2_0_1"/>
<feature type="non-terminal residue" evidence="9">
    <location>
        <position position="1"/>
    </location>
</feature>
<dbReference type="OMA" id="PIAWHAR"/>
<dbReference type="PANTHER" id="PTHR47969">
    <property type="entry name" value="CHROMOSOME-ASSOCIATED KINESIN KIF4A-RELATED"/>
    <property type="match status" value="1"/>
</dbReference>
<dbReference type="Proteomes" id="UP000001449">
    <property type="component" value="Chromosome 1"/>
</dbReference>
<dbReference type="PROSITE" id="PS50067">
    <property type="entry name" value="KINESIN_MOTOR_2"/>
    <property type="match status" value="1"/>
</dbReference>
<dbReference type="GO" id="GO:0008017">
    <property type="term" value="F:microtubule binding"/>
    <property type="evidence" value="ECO:0000318"/>
    <property type="project" value="GO_Central"/>
</dbReference>
<name>B8BQ46_THAPS</name>
<dbReference type="Pfam" id="PF00225">
    <property type="entry name" value="Kinesin"/>
    <property type="match status" value="1"/>
</dbReference>
<dbReference type="GO" id="GO:0005871">
    <property type="term" value="C:kinesin complex"/>
    <property type="evidence" value="ECO:0000318"/>
    <property type="project" value="GO_Central"/>
</dbReference>
<reference evidence="9 10" key="2">
    <citation type="journal article" date="2008" name="Nature">
        <title>The Phaeodactylum genome reveals the evolutionary history of diatom genomes.</title>
        <authorList>
            <person name="Bowler C."/>
            <person name="Allen A.E."/>
            <person name="Badger J.H."/>
            <person name="Grimwood J."/>
            <person name="Jabbari K."/>
            <person name="Kuo A."/>
            <person name="Maheswari U."/>
            <person name="Martens C."/>
            <person name="Maumus F."/>
            <person name="Otillar R.P."/>
            <person name="Rayko E."/>
            <person name="Salamov A."/>
            <person name="Vandepoele K."/>
            <person name="Beszteri B."/>
            <person name="Gruber A."/>
            <person name="Heijde M."/>
            <person name="Katinka M."/>
            <person name="Mock T."/>
            <person name="Valentin K."/>
            <person name="Verret F."/>
            <person name="Berges J.A."/>
            <person name="Brownlee C."/>
            <person name="Cadoret J.P."/>
            <person name="Chiovitti A."/>
            <person name="Choi C.J."/>
            <person name="Coesel S."/>
            <person name="De Martino A."/>
            <person name="Detter J.C."/>
            <person name="Durkin C."/>
            <person name="Falciatore A."/>
            <person name="Fournet J."/>
            <person name="Haruta M."/>
            <person name="Huysman M.J."/>
            <person name="Jenkins B.D."/>
            <person name="Jiroutova K."/>
            <person name="Jorgensen R.E."/>
            <person name="Joubert Y."/>
            <person name="Kaplan A."/>
            <person name="Kroger N."/>
            <person name="Kroth P.G."/>
            <person name="La Roche J."/>
            <person name="Lindquist E."/>
            <person name="Lommer M."/>
            <person name="Martin-Jezequel V."/>
            <person name="Lopez P.J."/>
            <person name="Lucas S."/>
            <person name="Mangogna M."/>
            <person name="McGinnis K."/>
            <person name="Medlin L.K."/>
            <person name="Montsant A."/>
            <person name="Oudot-Le Secq M.P."/>
            <person name="Napoli C."/>
            <person name="Obornik M."/>
            <person name="Parker M.S."/>
            <person name="Petit J.L."/>
            <person name="Porcel B.M."/>
            <person name="Poulsen N."/>
            <person name="Robison M."/>
            <person name="Rychlewski L."/>
            <person name="Rynearson T.A."/>
            <person name="Schmutz J."/>
            <person name="Shapiro H."/>
            <person name="Siaut M."/>
            <person name="Stanley M."/>
            <person name="Sussman M.R."/>
            <person name="Taylor A.R."/>
            <person name="Vardi A."/>
            <person name="von Dassow P."/>
            <person name="Vyverman W."/>
            <person name="Willis A."/>
            <person name="Wyrwicz L.S."/>
            <person name="Rokhsar D.S."/>
            <person name="Weissenbach J."/>
            <person name="Armbrust E.V."/>
            <person name="Green B.R."/>
            <person name="Van de Peer Y."/>
            <person name="Grigoriev I.V."/>
        </authorList>
    </citation>
    <scope>NUCLEOTIDE SEQUENCE [LARGE SCALE GENOMIC DNA]</scope>
    <source>
        <strain evidence="9 10">CCMP1335</strain>
    </source>
</reference>
<dbReference type="RefSeq" id="XP_002286082.1">
    <property type="nucleotide sequence ID" value="XM_002286046.1"/>
</dbReference>
<dbReference type="GO" id="GO:0005874">
    <property type="term" value="C:microtubule"/>
    <property type="evidence" value="ECO:0000318"/>
    <property type="project" value="GO_Central"/>
</dbReference>
<dbReference type="InterPro" id="IPR001752">
    <property type="entry name" value="Kinesin_motor_dom"/>
</dbReference>
<keyword evidence="7" id="KW-0493">Microtubule</keyword>
<protein>
    <recommendedName>
        <fullName evidence="7">Kinesin-like protein</fullName>
    </recommendedName>
</protein>
<keyword evidence="3 6" id="KW-0547">Nucleotide-binding</keyword>
<dbReference type="STRING" id="35128.B8BQ46"/>
<proteinExistence type="inferred from homology"/>
<keyword evidence="6 7" id="KW-0505">Motor protein</keyword>
<evidence type="ECO:0000256" key="1">
    <source>
        <dbReference type="ARBA" id="ARBA00004496"/>
    </source>
</evidence>
<evidence type="ECO:0000256" key="6">
    <source>
        <dbReference type="PROSITE-ProRule" id="PRU00283"/>
    </source>
</evidence>
<dbReference type="GO" id="GO:0005737">
    <property type="term" value="C:cytoplasm"/>
    <property type="evidence" value="ECO:0000318"/>
    <property type="project" value="GO_Central"/>
</dbReference>
<evidence type="ECO:0000256" key="3">
    <source>
        <dbReference type="ARBA" id="ARBA00022741"/>
    </source>
</evidence>